<evidence type="ECO:0000313" key="1">
    <source>
        <dbReference type="EMBL" id="JAD98671.1"/>
    </source>
</evidence>
<sequence>MFLFVIFDKHVFYVGSKSFFHMAFFSS</sequence>
<dbReference type="AlphaFoldDB" id="A0A0A9EF33"/>
<reference evidence="1" key="2">
    <citation type="journal article" date="2015" name="Data Brief">
        <title>Shoot transcriptome of the giant reed, Arundo donax.</title>
        <authorList>
            <person name="Barrero R.A."/>
            <person name="Guerrero F.D."/>
            <person name="Moolhuijzen P."/>
            <person name="Goolsby J.A."/>
            <person name="Tidwell J."/>
            <person name="Bellgard S.E."/>
            <person name="Bellgard M.I."/>
        </authorList>
    </citation>
    <scope>NUCLEOTIDE SEQUENCE</scope>
    <source>
        <tissue evidence="1">Shoot tissue taken approximately 20 cm above the soil surface</tissue>
    </source>
</reference>
<organism evidence="1">
    <name type="scientific">Arundo donax</name>
    <name type="common">Giant reed</name>
    <name type="synonym">Donax arundinaceus</name>
    <dbReference type="NCBI Taxonomy" id="35708"/>
    <lineage>
        <taxon>Eukaryota</taxon>
        <taxon>Viridiplantae</taxon>
        <taxon>Streptophyta</taxon>
        <taxon>Embryophyta</taxon>
        <taxon>Tracheophyta</taxon>
        <taxon>Spermatophyta</taxon>
        <taxon>Magnoliopsida</taxon>
        <taxon>Liliopsida</taxon>
        <taxon>Poales</taxon>
        <taxon>Poaceae</taxon>
        <taxon>PACMAD clade</taxon>
        <taxon>Arundinoideae</taxon>
        <taxon>Arundineae</taxon>
        <taxon>Arundo</taxon>
    </lineage>
</organism>
<reference evidence="1" key="1">
    <citation type="submission" date="2014-09" db="EMBL/GenBank/DDBJ databases">
        <authorList>
            <person name="Magalhaes I.L.F."/>
            <person name="Oliveira U."/>
            <person name="Santos F.R."/>
            <person name="Vidigal T.H.D.A."/>
            <person name="Brescovit A.D."/>
            <person name="Santos A.J."/>
        </authorList>
    </citation>
    <scope>NUCLEOTIDE SEQUENCE</scope>
    <source>
        <tissue evidence="1">Shoot tissue taken approximately 20 cm above the soil surface</tissue>
    </source>
</reference>
<name>A0A0A9EF33_ARUDO</name>
<accession>A0A0A9EF33</accession>
<protein>
    <submittedName>
        <fullName evidence="1">Uncharacterized protein</fullName>
    </submittedName>
</protein>
<proteinExistence type="predicted"/>
<dbReference type="EMBL" id="GBRH01199224">
    <property type="protein sequence ID" value="JAD98671.1"/>
    <property type="molecule type" value="Transcribed_RNA"/>
</dbReference>